<gene>
    <name evidence="1" type="ORF">I596_1280</name>
</gene>
<dbReference type="KEGG" id="dko:I596_1280"/>
<evidence type="ECO:0000313" key="2">
    <source>
        <dbReference type="Proteomes" id="UP000076830"/>
    </source>
</evidence>
<dbReference type="Proteomes" id="UP000076830">
    <property type="component" value="Chromosome"/>
</dbReference>
<protein>
    <submittedName>
        <fullName evidence="1">Uncharacterized protein</fullName>
    </submittedName>
</protein>
<dbReference type="STRING" id="1300342.I596_1280"/>
<dbReference type="EMBL" id="CP015249">
    <property type="protein sequence ID" value="ANB17310.1"/>
    <property type="molecule type" value="Genomic_DNA"/>
</dbReference>
<name>A0A160DTK1_9GAMM</name>
<reference evidence="1 2" key="1">
    <citation type="submission" date="2016-04" db="EMBL/GenBank/DDBJ databases">
        <title>Complete genome sequence of Dokdonella koreensis DS-123T.</title>
        <authorList>
            <person name="Kim J.F."/>
            <person name="Lee H."/>
            <person name="Kwak M.-J."/>
        </authorList>
    </citation>
    <scope>NUCLEOTIDE SEQUENCE [LARGE SCALE GENOMIC DNA]</scope>
    <source>
        <strain evidence="1 2">DS-123</strain>
    </source>
</reference>
<sequence length="55" mass="6216">MRYRIGRRAVAGKPGVQPVRGAAVTIPGRPRVVRIGAYPCVRLMHVTFARYYFVK</sequence>
<proteinExistence type="predicted"/>
<organism evidence="1 2">
    <name type="scientific">Dokdonella koreensis DS-123</name>
    <dbReference type="NCBI Taxonomy" id="1300342"/>
    <lineage>
        <taxon>Bacteria</taxon>
        <taxon>Pseudomonadati</taxon>
        <taxon>Pseudomonadota</taxon>
        <taxon>Gammaproteobacteria</taxon>
        <taxon>Lysobacterales</taxon>
        <taxon>Rhodanobacteraceae</taxon>
        <taxon>Dokdonella</taxon>
    </lineage>
</organism>
<dbReference type="RefSeq" id="WP_190278999.1">
    <property type="nucleotide sequence ID" value="NZ_CP015249.1"/>
</dbReference>
<accession>A0A160DTK1</accession>
<keyword evidence="2" id="KW-1185">Reference proteome</keyword>
<evidence type="ECO:0000313" key="1">
    <source>
        <dbReference type="EMBL" id="ANB17310.1"/>
    </source>
</evidence>
<dbReference type="AlphaFoldDB" id="A0A160DTK1"/>